<organism evidence="2 3">
    <name type="scientific">Didymodactylos carnosus</name>
    <dbReference type="NCBI Taxonomy" id="1234261"/>
    <lineage>
        <taxon>Eukaryota</taxon>
        <taxon>Metazoa</taxon>
        <taxon>Spiralia</taxon>
        <taxon>Gnathifera</taxon>
        <taxon>Rotifera</taxon>
        <taxon>Eurotatoria</taxon>
        <taxon>Bdelloidea</taxon>
        <taxon>Philodinida</taxon>
        <taxon>Philodinidae</taxon>
        <taxon>Didymodactylos</taxon>
    </lineage>
</organism>
<evidence type="ECO:0000313" key="2">
    <source>
        <dbReference type="EMBL" id="CAF4464218.1"/>
    </source>
</evidence>
<gene>
    <name evidence="2" type="ORF">TMI583_LOCUS46402</name>
</gene>
<dbReference type="AlphaFoldDB" id="A0A8S2WUW5"/>
<protein>
    <submittedName>
        <fullName evidence="2">Uncharacterized protein</fullName>
    </submittedName>
</protein>
<feature type="compositionally biased region" description="Basic and acidic residues" evidence="1">
    <location>
        <begin position="17"/>
        <end position="26"/>
    </location>
</feature>
<dbReference type="EMBL" id="CAJOBA010086136">
    <property type="protein sequence ID" value="CAF4464218.1"/>
    <property type="molecule type" value="Genomic_DNA"/>
</dbReference>
<evidence type="ECO:0000313" key="3">
    <source>
        <dbReference type="Proteomes" id="UP000682733"/>
    </source>
</evidence>
<comment type="caution">
    <text evidence="2">The sequence shown here is derived from an EMBL/GenBank/DDBJ whole genome shotgun (WGS) entry which is preliminary data.</text>
</comment>
<sequence length="42" mass="4945">SETTMRERAKQLSKASQEVDRPKNYHENMTQSNYELDLTDEA</sequence>
<reference evidence="2" key="1">
    <citation type="submission" date="2021-02" db="EMBL/GenBank/DDBJ databases">
        <authorList>
            <person name="Nowell W R."/>
        </authorList>
    </citation>
    <scope>NUCLEOTIDE SEQUENCE</scope>
</reference>
<feature type="non-terminal residue" evidence="2">
    <location>
        <position position="1"/>
    </location>
</feature>
<proteinExistence type="predicted"/>
<accession>A0A8S2WUW5</accession>
<feature type="region of interest" description="Disordered" evidence="1">
    <location>
        <begin position="1"/>
        <end position="42"/>
    </location>
</feature>
<dbReference type="Proteomes" id="UP000682733">
    <property type="component" value="Unassembled WGS sequence"/>
</dbReference>
<feature type="compositionally biased region" description="Basic and acidic residues" evidence="1">
    <location>
        <begin position="1"/>
        <end position="10"/>
    </location>
</feature>
<name>A0A8S2WUW5_9BILA</name>
<evidence type="ECO:0000256" key="1">
    <source>
        <dbReference type="SAM" id="MobiDB-lite"/>
    </source>
</evidence>